<dbReference type="SMART" id="SM00408">
    <property type="entry name" value="IGc2"/>
    <property type="match status" value="2"/>
</dbReference>
<comment type="caution">
    <text evidence="3">Lacks conserved residue(s) required for the propagation of feature annotation.</text>
</comment>
<evidence type="ECO:0000259" key="5">
    <source>
        <dbReference type="PROSITE" id="PS50026"/>
    </source>
</evidence>
<dbReference type="SMART" id="SM00409">
    <property type="entry name" value="IG"/>
    <property type="match status" value="3"/>
</dbReference>
<evidence type="ECO:0000256" key="4">
    <source>
        <dbReference type="SAM" id="SignalP"/>
    </source>
</evidence>
<evidence type="ECO:0000256" key="1">
    <source>
        <dbReference type="ARBA" id="ARBA00022737"/>
    </source>
</evidence>
<evidence type="ECO:0000259" key="7">
    <source>
        <dbReference type="PROSITE" id="PS50853"/>
    </source>
</evidence>
<dbReference type="Pfam" id="PF00041">
    <property type="entry name" value="fn3"/>
    <property type="match status" value="1"/>
</dbReference>
<dbReference type="Proteomes" id="UP001159427">
    <property type="component" value="Unassembled WGS sequence"/>
</dbReference>
<keyword evidence="9" id="KW-1185">Reference proteome</keyword>
<dbReference type="PROSITE" id="PS50853">
    <property type="entry name" value="FN3"/>
    <property type="match status" value="2"/>
</dbReference>
<feature type="domain" description="Fibronectin type-III" evidence="7">
    <location>
        <begin position="796"/>
        <end position="895"/>
    </location>
</feature>
<dbReference type="InterPro" id="IPR013783">
    <property type="entry name" value="Ig-like_fold"/>
</dbReference>
<dbReference type="EMBL" id="CALNXI010000045">
    <property type="protein sequence ID" value="CAH3016665.1"/>
    <property type="molecule type" value="Genomic_DNA"/>
</dbReference>
<keyword evidence="1" id="KW-0677">Repeat</keyword>
<dbReference type="Pfam" id="PF07679">
    <property type="entry name" value="I-set"/>
    <property type="match status" value="1"/>
</dbReference>
<evidence type="ECO:0000259" key="6">
    <source>
        <dbReference type="PROSITE" id="PS50835"/>
    </source>
</evidence>
<feature type="domain" description="Ig-like" evidence="6">
    <location>
        <begin position="607"/>
        <end position="685"/>
    </location>
</feature>
<dbReference type="SUPFAM" id="SSF57196">
    <property type="entry name" value="EGF/Laminin"/>
    <property type="match status" value="1"/>
</dbReference>
<dbReference type="InterPro" id="IPR003961">
    <property type="entry name" value="FN3_dom"/>
</dbReference>
<dbReference type="CDD" id="cd00063">
    <property type="entry name" value="FN3"/>
    <property type="match status" value="3"/>
</dbReference>
<dbReference type="Gene3D" id="2.10.25.10">
    <property type="entry name" value="Laminin"/>
    <property type="match status" value="1"/>
</dbReference>
<feature type="domain" description="Ig-like" evidence="6">
    <location>
        <begin position="488"/>
        <end position="583"/>
    </location>
</feature>
<keyword evidence="3" id="KW-0245">EGF-like domain</keyword>
<dbReference type="SMART" id="SM00060">
    <property type="entry name" value="FN3"/>
    <property type="match status" value="3"/>
</dbReference>
<dbReference type="SMART" id="SM00181">
    <property type="entry name" value="EGF"/>
    <property type="match status" value="1"/>
</dbReference>
<dbReference type="PROSITE" id="PS50026">
    <property type="entry name" value="EGF_3"/>
    <property type="match status" value="1"/>
</dbReference>
<feature type="non-terminal residue" evidence="8">
    <location>
        <position position="1026"/>
    </location>
</feature>
<dbReference type="Gene3D" id="2.60.40.10">
    <property type="entry name" value="Immunoglobulins"/>
    <property type="match status" value="6"/>
</dbReference>
<name>A0ABN8LHW9_9CNID</name>
<dbReference type="Pfam" id="PF00008">
    <property type="entry name" value="EGF"/>
    <property type="match status" value="1"/>
</dbReference>
<keyword evidence="4" id="KW-0732">Signal</keyword>
<dbReference type="InterPro" id="IPR003598">
    <property type="entry name" value="Ig_sub2"/>
</dbReference>
<dbReference type="CDD" id="cd00054">
    <property type="entry name" value="EGF_CA"/>
    <property type="match status" value="1"/>
</dbReference>
<dbReference type="PANTHER" id="PTHR44170:SF6">
    <property type="entry name" value="CONTACTIN"/>
    <property type="match status" value="1"/>
</dbReference>
<organism evidence="8 9">
    <name type="scientific">Porites evermanni</name>
    <dbReference type="NCBI Taxonomy" id="104178"/>
    <lineage>
        <taxon>Eukaryota</taxon>
        <taxon>Metazoa</taxon>
        <taxon>Cnidaria</taxon>
        <taxon>Anthozoa</taxon>
        <taxon>Hexacorallia</taxon>
        <taxon>Scleractinia</taxon>
        <taxon>Fungiina</taxon>
        <taxon>Poritidae</taxon>
        <taxon>Porites</taxon>
    </lineage>
</organism>
<evidence type="ECO:0000313" key="9">
    <source>
        <dbReference type="Proteomes" id="UP001159427"/>
    </source>
</evidence>
<proteinExistence type="predicted"/>
<feature type="domain" description="EGF-like" evidence="5">
    <location>
        <begin position="29"/>
        <end position="71"/>
    </location>
</feature>
<dbReference type="InterPro" id="IPR003599">
    <property type="entry name" value="Ig_sub"/>
</dbReference>
<dbReference type="PROSITE" id="PS50835">
    <property type="entry name" value="IG_LIKE"/>
    <property type="match status" value="2"/>
</dbReference>
<dbReference type="PANTHER" id="PTHR44170">
    <property type="entry name" value="PROTEIN SIDEKICK"/>
    <property type="match status" value="1"/>
</dbReference>
<gene>
    <name evidence="8" type="ORF">PEVE_00031461</name>
</gene>
<feature type="chain" id="PRO_5046138361" evidence="4">
    <location>
        <begin position="30"/>
        <end position="1026"/>
    </location>
</feature>
<evidence type="ECO:0000256" key="2">
    <source>
        <dbReference type="ARBA" id="ARBA00023157"/>
    </source>
</evidence>
<feature type="domain" description="Fibronectin type-III" evidence="7">
    <location>
        <begin position="690"/>
        <end position="793"/>
    </location>
</feature>
<reference evidence="8 9" key="1">
    <citation type="submission" date="2022-05" db="EMBL/GenBank/DDBJ databases">
        <authorList>
            <consortium name="Genoscope - CEA"/>
            <person name="William W."/>
        </authorList>
    </citation>
    <scope>NUCLEOTIDE SEQUENCE [LARGE SCALE GENOMIC DNA]</scope>
</reference>
<dbReference type="SUPFAM" id="SSF49265">
    <property type="entry name" value="Fibronectin type III"/>
    <property type="match status" value="2"/>
</dbReference>
<dbReference type="Pfam" id="PF13927">
    <property type="entry name" value="Ig_3"/>
    <property type="match status" value="1"/>
</dbReference>
<keyword evidence="2" id="KW-1015">Disulfide bond</keyword>
<protein>
    <submittedName>
        <fullName evidence="8">Uncharacterized protein</fullName>
    </submittedName>
</protein>
<evidence type="ECO:0000313" key="8">
    <source>
        <dbReference type="EMBL" id="CAH3016665.1"/>
    </source>
</evidence>
<dbReference type="InterPro" id="IPR013098">
    <property type="entry name" value="Ig_I-set"/>
</dbReference>
<comment type="caution">
    <text evidence="8">The sequence shown here is derived from an EMBL/GenBank/DDBJ whole genome shotgun (WGS) entry which is preliminary data.</text>
</comment>
<feature type="signal peptide" evidence="4">
    <location>
        <begin position="1"/>
        <end position="29"/>
    </location>
</feature>
<evidence type="ECO:0000256" key="3">
    <source>
        <dbReference type="PROSITE-ProRule" id="PRU00076"/>
    </source>
</evidence>
<dbReference type="InterPro" id="IPR036116">
    <property type="entry name" value="FN3_sf"/>
</dbReference>
<dbReference type="InterPro" id="IPR007110">
    <property type="entry name" value="Ig-like_dom"/>
</dbReference>
<accession>A0ABN8LHW9</accession>
<dbReference type="InterPro" id="IPR000742">
    <property type="entry name" value="EGF"/>
</dbReference>
<sequence length="1026" mass="114501">MDPELSMMNLVRKICMSLLVLSLAAVLKGHGPCFEVNPCQNGGSCVPGQSFEINDYKCLCTSSDFTGQNCSELSFRASIGINSFEAYLQGITDETPDMTNFKARRLFSSVLLSFTGKLASGPNTFTWTLNSTRLGPVSAANGSWTINKATLADEGEYQVSLSNRDYGTLLSRKIKLKFSGYLNLGANASMNFDQYFRTGLLESALCRRRRSLASRCLKGKGKGNKGARAGGKGTPPCFPLACGLALKFPSPSLSNACHNGVIYTQGSRKFCISDKCKVKFIPSYSSQPPIQMERFFILLFFFTNNYFADMTEEKKDRNFFTLISSFLKSSLKTKKKERKGKPCTVLFQALHWEVFSPCLYQTSTGIQQRLDQQLLFFGLLVVAGAFHQPNEPINITMEQNKPFLLRCPPRAYSYRVTYDWVAQSSQISIAKDPLLAPRILMEPSGDLLFSFVNGSELSPVRCRVIDLFGRSTVGPPMYFTVIPVTQSPSFLSSLTFYTVPDGNYTMLTGDQFYLNCTAGGRPVPRILWYKDGSLINDSGDFFQHHRFNRTLRLGSLSSIIHDGKYMCKAVSPSGNLTTSFDVKVIDNVTAIYNDQGSQYDFKAGKLGGTVIMFCNTTGNPIINRTWFYKGVEIKKSLQLANRFSINHSNGNLEIWNLQLNDFGFYQCFAKNKLSEDDRRTFLVVTGPPLPPIKVSITDCANHTTNVTWDVRLTPELDPPSGYIIEWRIRDRINPFWRGFSRLAVIGGTRLFVLKNLKAYIEIQFRVRARNRLGIGFPGYMAPWPTCVTNSKKPSRYPTSLRGSPGTFDGALDLTWRALNRLDWSGPSCFYRILYRLNVPSATWNNNTRVFGDCSKRQHNHFQLQPNSEYEIAIRAENSKGIGPSSPIVKVLSGQSRPVAPTNVTVVLLNASNVEVLWSAIQVVPPKTVDGYWVCNLHGTCLQALYLYLMWPGVYRLGRRKRASGELPVAETPFRDGTIGVHVNNSLSGVVTGLTPWTVYTVAVAGYNNAGLGELYRDVITTVDSSK</sequence>
<dbReference type="InterPro" id="IPR036179">
    <property type="entry name" value="Ig-like_dom_sf"/>
</dbReference>
<dbReference type="CDD" id="cd00096">
    <property type="entry name" value="Ig"/>
    <property type="match status" value="1"/>
</dbReference>
<dbReference type="SUPFAM" id="SSF48726">
    <property type="entry name" value="Immunoglobulin"/>
    <property type="match status" value="3"/>
</dbReference>